<feature type="domain" description="Pseudouridine synthase I TruA alpha/beta" evidence="8">
    <location>
        <begin position="14"/>
        <end position="108"/>
    </location>
</feature>
<dbReference type="Pfam" id="PF01416">
    <property type="entry name" value="PseudoU_synth_1"/>
    <property type="match status" value="2"/>
</dbReference>
<dbReference type="PANTHER" id="PTHR11142:SF0">
    <property type="entry name" value="TRNA PSEUDOURIDINE SYNTHASE-LIKE 1"/>
    <property type="match status" value="1"/>
</dbReference>
<dbReference type="Gene3D" id="3.30.70.580">
    <property type="entry name" value="Pseudouridine synthase I, catalytic domain, N-terminal subdomain"/>
    <property type="match status" value="1"/>
</dbReference>
<dbReference type="InterPro" id="IPR020094">
    <property type="entry name" value="TruA/RsuA/RluB/E/F_N"/>
</dbReference>
<evidence type="ECO:0000313" key="9">
    <source>
        <dbReference type="EMBL" id="PRQ01025.1"/>
    </source>
</evidence>
<accession>A0A2S9Y7F6</accession>
<evidence type="ECO:0000256" key="4">
    <source>
        <dbReference type="HAMAP-Rule" id="MF_00171"/>
    </source>
</evidence>
<keyword evidence="10" id="KW-1185">Reference proteome</keyword>
<evidence type="ECO:0000256" key="1">
    <source>
        <dbReference type="ARBA" id="ARBA00009375"/>
    </source>
</evidence>
<dbReference type="GO" id="GO:0003723">
    <property type="term" value="F:RNA binding"/>
    <property type="evidence" value="ECO:0007669"/>
    <property type="project" value="InterPro"/>
</dbReference>
<dbReference type="RefSeq" id="WP_106392095.1">
    <property type="nucleotide sequence ID" value="NZ_PVNK01000136.1"/>
</dbReference>
<keyword evidence="2 4" id="KW-0819">tRNA processing</keyword>
<feature type="binding site" evidence="4 6">
    <location>
        <position position="116"/>
    </location>
    <ligand>
        <name>substrate</name>
    </ligand>
</feature>
<proteinExistence type="inferred from homology"/>
<dbReference type="FunFam" id="3.30.70.580:FF:000001">
    <property type="entry name" value="tRNA pseudouridine synthase A"/>
    <property type="match status" value="1"/>
</dbReference>
<dbReference type="PIRSF" id="PIRSF001430">
    <property type="entry name" value="tRNA_psdUrid_synth"/>
    <property type="match status" value="1"/>
</dbReference>
<comment type="caution">
    <text evidence="9">The sequence shown here is derived from an EMBL/GenBank/DDBJ whole genome shotgun (WGS) entry which is preliminary data.</text>
</comment>
<comment type="caution">
    <text evidence="4">Lacks conserved residue(s) required for the propagation of feature annotation.</text>
</comment>
<dbReference type="SUPFAM" id="SSF55120">
    <property type="entry name" value="Pseudouridine synthase"/>
    <property type="match status" value="1"/>
</dbReference>
<comment type="catalytic activity">
    <reaction evidence="4 7">
        <text>uridine(38/39/40) in tRNA = pseudouridine(38/39/40) in tRNA</text>
        <dbReference type="Rhea" id="RHEA:22376"/>
        <dbReference type="Rhea" id="RHEA-COMP:10085"/>
        <dbReference type="Rhea" id="RHEA-COMP:10087"/>
        <dbReference type="ChEBI" id="CHEBI:65314"/>
        <dbReference type="ChEBI" id="CHEBI:65315"/>
        <dbReference type="EC" id="5.4.99.12"/>
    </reaction>
</comment>
<evidence type="ECO:0000256" key="5">
    <source>
        <dbReference type="PIRSR" id="PIRSR001430-1"/>
    </source>
</evidence>
<feature type="active site" description="Nucleophile" evidence="4 5">
    <location>
        <position position="57"/>
    </location>
</feature>
<dbReference type="PANTHER" id="PTHR11142">
    <property type="entry name" value="PSEUDOURIDYLATE SYNTHASE"/>
    <property type="match status" value="1"/>
</dbReference>
<feature type="domain" description="Pseudouridine synthase I TruA alpha/beta" evidence="8">
    <location>
        <begin position="149"/>
        <end position="252"/>
    </location>
</feature>
<dbReference type="EMBL" id="PVNK01000136">
    <property type="protein sequence ID" value="PRQ01025.1"/>
    <property type="molecule type" value="Genomic_DNA"/>
</dbReference>
<comment type="similarity">
    <text evidence="1 4 7">Belongs to the tRNA pseudouridine synthase TruA family.</text>
</comment>
<evidence type="ECO:0000256" key="7">
    <source>
        <dbReference type="RuleBase" id="RU003792"/>
    </source>
</evidence>
<sequence length="254" mass="27687">MTTPTQRNCKLVLRYDGSRFFGWQRHGTKPTVQGAVEASLSAICGEPITIAGSGRTDRGAHAEGQVATASLPASVTISDELTRRLNETLPEGIEVTSVEEAPADFHARTSATGKQYRYVVWTGGPCPADQKPRVWTISGTLDVAAMQSAAPHFLGQHDFASFATRPNFQQKNTVRDLRRLDISEREGVVEFILEADGFLYKMVRNIVRCLVRVGEGRTAAAEIPRILAAKDRKAAPGTAPASGLILYEVFYEPV</sequence>
<dbReference type="HAMAP" id="MF_00171">
    <property type="entry name" value="TruA"/>
    <property type="match status" value="1"/>
</dbReference>
<dbReference type="EC" id="5.4.99.12" evidence="4"/>
<reference evidence="9 10" key="1">
    <citation type="submission" date="2018-03" db="EMBL/GenBank/DDBJ databases">
        <title>Draft Genome Sequences of the Obligatory Marine Myxobacteria Enhygromyxa salina SWB005.</title>
        <authorList>
            <person name="Poehlein A."/>
            <person name="Moghaddam J.A."/>
            <person name="Harms H."/>
            <person name="Alanjari M."/>
            <person name="Koenig G.M."/>
            <person name="Daniel R."/>
            <person name="Schaeberle T.F."/>
        </authorList>
    </citation>
    <scope>NUCLEOTIDE SEQUENCE [LARGE SCALE GENOMIC DNA]</scope>
    <source>
        <strain evidence="9 10">SWB005</strain>
    </source>
</reference>
<dbReference type="Gene3D" id="3.30.70.660">
    <property type="entry name" value="Pseudouridine synthase I, catalytic domain, C-terminal subdomain"/>
    <property type="match status" value="1"/>
</dbReference>
<evidence type="ECO:0000256" key="3">
    <source>
        <dbReference type="ARBA" id="ARBA00023235"/>
    </source>
</evidence>
<evidence type="ECO:0000256" key="2">
    <source>
        <dbReference type="ARBA" id="ARBA00022694"/>
    </source>
</evidence>
<protein>
    <recommendedName>
        <fullName evidence="4">tRNA pseudouridine synthase A</fullName>
        <ecNumber evidence="4">5.4.99.12</ecNumber>
    </recommendedName>
    <alternativeName>
        <fullName evidence="4">tRNA pseudouridine(38-40) synthase</fullName>
    </alternativeName>
    <alternativeName>
        <fullName evidence="4">tRNA pseudouridylate synthase I</fullName>
    </alternativeName>
    <alternativeName>
        <fullName evidence="4">tRNA-uridine isomerase I</fullName>
    </alternativeName>
</protein>
<evidence type="ECO:0000313" key="10">
    <source>
        <dbReference type="Proteomes" id="UP000237968"/>
    </source>
</evidence>
<dbReference type="GO" id="GO:0160147">
    <property type="term" value="F:tRNA pseudouridine(38-40) synthase activity"/>
    <property type="evidence" value="ECO:0007669"/>
    <property type="project" value="UniProtKB-EC"/>
</dbReference>
<dbReference type="Proteomes" id="UP000237968">
    <property type="component" value="Unassembled WGS sequence"/>
</dbReference>
<dbReference type="InterPro" id="IPR001406">
    <property type="entry name" value="PsdUridine_synth_TruA"/>
</dbReference>
<comment type="function">
    <text evidence="4">Formation of pseudouridine at positions 38, 39 and 40 in the anticodon stem and loop of transfer RNAs.</text>
</comment>
<dbReference type="OrthoDB" id="9811823at2"/>
<dbReference type="CDD" id="cd02570">
    <property type="entry name" value="PseudoU_synth_EcTruA"/>
    <property type="match status" value="1"/>
</dbReference>
<evidence type="ECO:0000256" key="6">
    <source>
        <dbReference type="PIRSR" id="PIRSR001430-2"/>
    </source>
</evidence>
<dbReference type="NCBIfam" id="TIGR00071">
    <property type="entry name" value="hisT_truA"/>
    <property type="match status" value="1"/>
</dbReference>
<dbReference type="GO" id="GO:0031119">
    <property type="term" value="P:tRNA pseudouridine synthesis"/>
    <property type="evidence" value="ECO:0007669"/>
    <property type="project" value="UniProtKB-UniRule"/>
</dbReference>
<dbReference type="InterPro" id="IPR020097">
    <property type="entry name" value="PsdUridine_synth_TruA_a/b_dom"/>
</dbReference>
<keyword evidence="3 4" id="KW-0413">Isomerase</keyword>
<dbReference type="InterPro" id="IPR020095">
    <property type="entry name" value="PsdUridine_synth_TruA_C"/>
</dbReference>
<organism evidence="9 10">
    <name type="scientific">Enhygromyxa salina</name>
    <dbReference type="NCBI Taxonomy" id="215803"/>
    <lineage>
        <taxon>Bacteria</taxon>
        <taxon>Pseudomonadati</taxon>
        <taxon>Myxococcota</taxon>
        <taxon>Polyangia</taxon>
        <taxon>Nannocystales</taxon>
        <taxon>Nannocystaceae</taxon>
        <taxon>Enhygromyxa</taxon>
    </lineage>
</organism>
<dbReference type="AlphaFoldDB" id="A0A2S9Y7F6"/>
<name>A0A2S9Y7F6_9BACT</name>
<evidence type="ECO:0000259" key="8">
    <source>
        <dbReference type="Pfam" id="PF01416"/>
    </source>
</evidence>
<dbReference type="InterPro" id="IPR020103">
    <property type="entry name" value="PsdUridine_synth_cat_dom_sf"/>
</dbReference>
<comment type="subunit">
    <text evidence="4">Homodimer.</text>
</comment>
<gene>
    <name evidence="9" type="primary">truA_1</name>
    <name evidence="4" type="synonym">truA</name>
    <name evidence="9" type="ORF">ENSA5_27070</name>
</gene>